<dbReference type="Proteomes" id="UP000295565">
    <property type="component" value="Unassembled WGS sequence"/>
</dbReference>
<sequence>MVNAPFFLPIIAIIPEFSALKNSFKCDSCHLNRIFYSIESLLVPFSQEMQL</sequence>
<comment type="caution">
    <text evidence="1">The sequence shown here is derived from an EMBL/GenBank/DDBJ whole genome shotgun (WGS) entry which is preliminary data.</text>
</comment>
<dbReference type="AlphaFoldDB" id="A0A4R1J992"/>
<name>A0A4R1J992_9GAMM</name>
<evidence type="ECO:0000313" key="2">
    <source>
        <dbReference type="Proteomes" id="UP000295565"/>
    </source>
</evidence>
<evidence type="ECO:0000313" key="1">
    <source>
        <dbReference type="EMBL" id="TCK46659.1"/>
    </source>
</evidence>
<proteinExistence type="predicted"/>
<accession>A0A4R1J992</accession>
<reference evidence="1 2" key="1">
    <citation type="submission" date="2019-03" db="EMBL/GenBank/DDBJ databases">
        <title>Genomic Encyclopedia of Type Strains, Phase IV (KMG-IV): sequencing the most valuable type-strain genomes for metagenomic binning, comparative biology and taxonomic classification.</title>
        <authorList>
            <person name="Goeker M."/>
        </authorList>
    </citation>
    <scope>NUCLEOTIDE SEQUENCE [LARGE SCALE GENOMIC DNA]</scope>
    <source>
        <strain evidence="1 2">DSM 18577</strain>
    </source>
</reference>
<organism evidence="1 2">
    <name type="scientific">Celerinatantimonas diazotrophica</name>
    <dbReference type="NCBI Taxonomy" id="412034"/>
    <lineage>
        <taxon>Bacteria</taxon>
        <taxon>Pseudomonadati</taxon>
        <taxon>Pseudomonadota</taxon>
        <taxon>Gammaproteobacteria</taxon>
        <taxon>Celerinatantimonadaceae</taxon>
        <taxon>Celerinatantimonas</taxon>
    </lineage>
</organism>
<dbReference type="EMBL" id="SMGD01000017">
    <property type="protein sequence ID" value="TCK46659.1"/>
    <property type="molecule type" value="Genomic_DNA"/>
</dbReference>
<keyword evidence="2" id="KW-1185">Reference proteome</keyword>
<protein>
    <submittedName>
        <fullName evidence="1">Uncharacterized protein</fullName>
    </submittedName>
</protein>
<gene>
    <name evidence="1" type="ORF">EV690_3244</name>
</gene>